<dbReference type="GO" id="GO:0015190">
    <property type="term" value="F:L-leucine transmembrane transporter activity"/>
    <property type="evidence" value="ECO:0007669"/>
    <property type="project" value="TreeGrafter"/>
</dbReference>
<evidence type="ECO:0000256" key="4">
    <source>
        <dbReference type="ARBA" id="ARBA00022519"/>
    </source>
</evidence>
<keyword evidence="8 10" id="KW-0472">Membrane</keyword>
<comment type="subcellular location">
    <subcellularLocation>
        <location evidence="1">Cell membrane</location>
        <topology evidence="1">Multi-pass membrane protein</topology>
    </subcellularLocation>
</comment>
<keyword evidence="4" id="KW-0997">Cell inner membrane</keyword>
<sequence>MRLRRVNPIKEILRPLVQLLIFVLGSAVIVSAFVLLLALLLRPTRTDIDIFQVTLILLPQVLIDGITLGFMYAIIAMGYTMVYGVLEFINFAHGEFVMFGAFAGVELLIWLNAQGILRTSELWLAVVWLILAVLLGMGVGGTLAVSAERFAYRPLRGTPRLVPLIAAIGVSFLLQDTMRFLQSAIHGDFYRTFPEFGPFAQRLTLFSLSIDGRSIDIAIQYKALLLITFAIIMLVALNYLVNATRLGKAIRSVAQDQRTASLMGIDVNRIIALTFLIGGAMGGAAGVLWTFRFTRADPYMGFIPGLKAFTAAVLGGIGSIVGAMLGGMVLGLLESFAASYFSIFSRGAFGAEYKDIFAFGILILVLIFRPQGLLGGKTTQKA</sequence>
<feature type="transmembrane region" description="Helical" evidence="10">
    <location>
        <begin position="53"/>
        <end position="79"/>
    </location>
</feature>
<dbReference type="GO" id="GO:0005886">
    <property type="term" value="C:plasma membrane"/>
    <property type="evidence" value="ECO:0007669"/>
    <property type="project" value="UniProtKB-SubCell"/>
</dbReference>
<evidence type="ECO:0000313" key="11">
    <source>
        <dbReference type="EMBL" id="HDX31514.1"/>
    </source>
</evidence>
<dbReference type="GO" id="GO:1903806">
    <property type="term" value="P:L-isoleucine import across plasma membrane"/>
    <property type="evidence" value="ECO:0007669"/>
    <property type="project" value="TreeGrafter"/>
</dbReference>
<dbReference type="PANTHER" id="PTHR11795">
    <property type="entry name" value="BRANCHED-CHAIN AMINO ACID TRANSPORT SYSTEM PERMEASE PROTEIN LIVH"/>
    <property type="match status" value="1"/>
</dbReference>
<dbReference type="GO" id="GO:0005304">
    <property type="term" value="F:L-valine transmembrane transporter activity"/>
    <property type="evidence" value="ECO:0007669"/>
    <property type="project" value="TreeGrafter"/>
</dbReference>
<evidence type="ECO:0000256" key="5">
    <source>
        <dbReference type="ARBA" id="ARBA00022692"/>
    </source>
</evidence>
<protein>
    <submittedName>
        <fullName evidence="11">Branched-chain amino acid ABC transporter permease</fullName>
    </submittedName>
</protein>
<organism evidence="11">
    <name type="scientific">Caldilinea aerophila</name>
    <dbReference type="NCBI Taxonomy" id="133453"/>
    <lineage>
        <taxon>Bacteria</taxon>
        <taxon>Bacillati</taxon>
        <taxon>Chloroflexota</taxon>
        <taxon>Caldilineae</taxon>
        <taxon>Caldilineales</taxon>
        <taxon>Caldilineaceae</taxon>
        <taxon>Caldilinea</taxon>
    </lineage>
</organism>
<feature type="transmembrane region" description="Helical" evidence="10">
    <location>
        <begin position="223"/>
        <end position="241"/>
    </location>
</feature>
<comment type="similarity">
    <text evidence="9">Belongs to the binding-protein-dependent transport system permease family. LivHM subfamily.</text>
</comment>
<keyword evidence="7 10" id="KW-1133">Transmembrane helix</keyword>
<evidence type="ECO:0000256" key="3">
    <source>
        <dbReference type="ARBA" id="ARBA00022475"/>
    </source>
</evidence>
<dbReference type="GO" id="GO:0015192">
    <property type="term" value="F:L-phenylalanine transmembrane transporter activity"/>
    <property type="evidence" value="ECO:0007669"/>
    <property type="project" value="TreeGrafter"/>
</dbReference>
<dbReference type="CDD" id="cd06582">
    <property type="entry name" value="TM_PBP1_LivH_like"/>
    <property type="match status" value="1"/>
</dbReference>
<keyword evidence="3" id="KW-1003">Cell membrane</keyword>
<evidence type="ECO:0000256" key="9">
    <source>
        <dbReference type="ARBA" id="ARBA00037998"/>
    </source>
</evidence>
<dbReference type="GO" id="GO:0015808">
    <property type="term" value="P:L-alanine transport"/>
    <property type="evidence" value="ECO:0007669"/>
    <property type="project" value="TreeGrafter"/>
</dbReference>
<feature type="transmembrane region" description="Helical" evidence="10">
    <location>
        <begin position="20"/>
        <end position="41"/>
    </location>
</feature>
<reference evidence="11" key="1">
    <citation type="journal article" date="2020" name="mSystems">
        <title>Genome- and Community-Level Interaction Insights into Carbon Utilization and Element Cycling Functions of Hydrothermarchaeota in Hydrothermal Sediment.</title>
        <authorList>
            <person name="Zhou Z."/>
            <person name="Liu Y."/>
            <person name="Xu W."/>
            <person name="Pan J."/>
            <person name="Luo Z.H."/>
            <person name="Li M."/>
        </authorList>
    </citation>
    <scope>NUCLEOTIDE SEQUENCE [LARGE SCALE GENOMIC DNA]</scope>
    <source>
        <strain evidence="11">SpSt-289</strain>
    </source>
</reference>
<feature type="transmembrane region" description="Helical" evidence="10">
    <location>
        <begin position="122"/>
        <end position="145"/>
    </location>
</feature>
<proteinExistence type="inferred from homology"/>
<evidence type="ECO:0000256" key="1">
    <source>
        <dbReference type="ARBA" id="ARBA00004651"/>
    </source>
</evidence>
<feature type="transmembrane region" description="Helical" evidence="10">
    <location>
        <begin position="91"/>
        <end position="110"/>
    </location>
</feature>
<gene>
    <name evidence="11" type="ORF">ENQ20_08460</name>
</gene>
<evidence type="ECO:0000256" key="8">
    <source>
        <dbReference type="ARBA" id="ARBA00023136"/>
    </source>
</evidence>
<dbReference type="GO" id="GO:0015188">
    <property type="term" value="F:L-isoleucine transmembrane transporter activity"/>
    <property type="evidence" value="ECO:0007669"/>
    <property type="project" value="TreeGrafter"/>
</dbReference>
<evidence type="ECO:0000256" key="10">
    <source>
        <dbReference type="SAM" id="Phobius"/>
    </source>
</evidence>
<dbReference type="InterPro" id="IPR001851">
    <property type="entry name" value="ABC_transp_permease"/>
</dbReference>
<dbReference type="EMBL" id="DSMG01000084">
    <property type="protein sequence ID" value="HDX31514.1"/>
    <property type="molecule type" value="Genomic_DNA"/>
</dbReference>
<evidence type="ECO:0000256" key="6">
    <source>
        <dbReference type="ARBA" id="ARBA00022970"/>
    </source>
</evidence>
<dbReference type="AlphaFoldDB" id="A0A7C1FIP0"/>
<feature type="transmembrane region" description="Helical" evidence="10">
    <location>
        <begin position="157"/>
        <end position="174"/>
    </location>
</feature>
<keyword evidence="6" id="KW-0029">Amino-acid transport</keyword>
<keyword evidence="2" id="KW-0813">Transport</keyword>
<evidence type="ECO:0000256" key="7">
    <source>
        <dbReference type="ARBA" id="ARBA00022989"/>
    </source>
</evidence>
<comment type="caution">
    <text evidence="11">The sequence shown here is derived from an EMBL/GenBank/DDBJ whole genome shotgun (WGS) entry which is preliminary data.</text>
</comment>
<keyword evidence="5 10" id="KW-0812">Transmembrane</keyword>
<feature type="transmembrane region" description="Helical" evidence="10">
    <location>
        <begin position="312"/>
        <end position="336"/>
    </location>
</feature>
<dbReference type="Pfam" id="PF02653">
    <property type="entry name" value="BPD_transp_2"/>
    <property type="match status" value="1"/>
</dbReference>
<feature type="transmembrane region" description="Helical" evidence="10">
    <location>
        <begin position="356"/>
        <end position="376"/>
    </location>
</feature>
<dbReference type="InterPro" id="IPR052157">
    <property type="entry name" value="BCAA_transport_permease"/>
</dbReference>
<evidence type="ECO:0000256" key="2">
    <source>
        <dbReference type="ARBA" id="ARBA00022448"/>
    </source>
</evidence>
<accession>A0A7C1FIP0</accession>
<dbReference type="GO" id="GO:0042941">
    <property type="term" value="P:D-alanine transmembrane transport"/>
    <property type="evidence" value="ECO:0007669"/>
    <property type="project" value="TreeGrafter"/>
</dbReference>
<name>A0A7C1FIP0_9CHLR</name>
<dbReference type="PANTHER" id="PTHR11795:SF371">
    <property type="entry name" value="HIGH-AFFINITY BRANCHED-CHAIN AMINO ACID TRANSPORT SYSTEM PERMEASE PROTEIN LIVH"/>
    <property type="match status" value="1"/>
</dbReference>
<feature type="transmembrane region" description="Helical" evidence="10">
    <location>
        <begin position="270"/>
        <end position="291"/>
    </location>
</feature>